<sequence>MTENVNANTTMEKWIADVKYSRLFSEMQNELIYGGHLASMVSPAFVLSVAAILNTAVDLPILLISYLIPLIVYSYNYYGELEKDMLTNPERASFVEKKVKSYPVRIVAYILILGLLLLFFANYYLIGFIFALVFGGILFTVFLKDLTKKIVCFKNVYTALMWASSGAFLFLFYYSLDLNLAFVLIFIFIFLKVILNVIFFDLKDIEGDGERGLKTLPVLLGKNGTLKFLHGLSIFAFVPLFIGIYLGVIPLFALSLLSLCIYNYYYLKKAETIDNRNLRILSYTMADAEFLIWPILLLVGKTIFLSVA</sequence>
<organism evidence="6 7">
    <name type="scientific">Methanooceanicella nereidis</name>
    <dbReference type="NCBI Taxonomy" id="2052831"/>
    <lineage>
        <taxon>Archaea</taxon>
        <taxon>Methanobacteriati</taxon>
        <taxon>Methanobacteriota</taxon>
        <taxon>Stenosarchaea group</taxon>
        <taxon>Methanomicrobia</taxon>
        <taxon>Methanocellales</taxon>
        <taxon>Methanocellaceae</taxon>
        <taxon>Methanooceanicella</taxon>
    </lineage>
</organism>
<gene>
    <name evidence="6" type="ORF">CUJ83_00960</name>
</gene>
<keyword evidence="4 5" id="KW-0472">Membrane</keyword>
<feature type="transmembrane region" description="Helical" evidence="5">
    <location>
        <begin position="288"/>
        <end position="307"/>
    </location>
</feature>
<comment type="subcellular location">
    <subcellularLocation>
        <location evidence="1">Cell membrane</location>
        <topology evidence="1">Multi-pass membrane protein</topology>
    </subcellularLocation>
</comment>
<dbReference type="Gene3D" id="1.20.120.1780">
    <property type="entry name" value="UbiA prenyltransferase"/>
    <property type="match status" value="1"/>
</dbReference>
<feature type="transmembrane region" description="Helical" evidence="5">
    <location>
        <begin position="155"/>
        <end position="174"/>
    </location>
</feature>
<dbReference type="AlphaFoldDB" id="A0AAP2R9U7"/>
<dbReference type="EMBL" id="PGCK01000001">
    <property type="protein sequence ID" value="MCD1293566.1"/>
    <property type="molecule type" value="Genomic_DNA"/>
</dbReference>
<evidence type="ECO:0000256" key="1">
    <source>
        <dbReference type="ARBA" id="ARBA00004651"/>
    </source>
</evidence>
<dbReference type="InterPro" id="IPR000537">
    <property type="entry name" value="UbiA_prenyltransferase"/>
</dbReference>
<feature type="transmembrane region" description="Helical" evidence="5">
    <location>
        <begin position="59"/>
        <end position="78"/>
    </location>
</feature>
<comment type="caution">
    <text evidence="6">The sequence shown here is derived from an EMBL/GenBank/DDBJ whole genome shotgun (WGS) entry which is preliminary data.</text>
</comment>
<dbReference type="RefSeq" id="WP_230739546.1">
    <property type="nucleotide sequence ID" value="NZ_PGCK01000001.1"/>
</dbReference>
<proteinExistence type="predicted"/>
<keyword evidence="2 5" id="KW-0812">Transmembrane</keyword>
<evidence type="ECO:0000313" key="7">
    <source>
        <dbReference type="Proteomes" id="UP001320159"/>
    </source>
</evidence>
<reference evidence="6 7" key="1">
    <citation type="submission" date="2017-11" db="EMBL/GenBank/DDBJ databases">
        <title>Isolation and Characterization of Family Methanocellaceae Species from Potential Methane Hydrate Area Offshore Southwestern Taiwan.</title>
        <authorList>
            <person name="Zhang W.-L."/>
            <person name="Chen W.-C."/>
            <person name="Lai M.-C."/>
            <person name="Chen S.-C."/>
        </authorList>
    </citation>
    <scope>NUCLEOTIDE SEQUENCE [LARGE SCALE GENOMIC DNA]</scope>
    <source>
        <strain evidence="6 7">CWC-04</strain>
    </source>
</reference>
<evidence type="ECO:0000256" key="4">
    <source>
        <dbReference type="ARBA" id="ARBA00023136"/>
    </source>
</evidence>
<dbReference type="GO" id="GO:0016765">
    <property type="term" value="F:transferase activity, transferring alkyl or aryl (other than methyl) groups"/>
    <property type="evidence" value="ECO:0007669"/>
    <property type="project" value="InterPro"/>
</dbReference>
<evidence type="ECO:0000313" key="6">
    <source>
        <dbReference type="EMBL" id="MCD1293566.1"/>
    </source>
</evidence>
<keyword evidence="7" id="KW-1185">Reference proteome</keyword>
<evidence type="ECO:0000256" key="5">
    <source>
        <dbReference type="SAM" id="Phobius"/>
    </source>
</evidence>
<protein>
    <submittedName>
        <fullName evidence="6">Prenyltransferase</fullName>
    </submittedName>
</protein>
<name>A0AAP2R9U7_9EURY</name>
<feature type="transmembrane region" description="Helical" evidence="5">
    <location>
        <begin position="99"/>
        <end position="119"/>
    </location>
</feature>
<dbReference type="GO" id="GO:0005886">
    <property type="term" value="C:plasma membrane"/>
    <property type="evidence" value="ECO:0007669"/>
    <property type="project" value="UniProtKB-SubCell"/>
</dbReference>
<keyword evidence="3 5" id="KW-1133">Transmembrane helix</keyword>
<evidence type="ECO:0000256" key="3">
    <source>
        <dbReference type="ARBA" id="ARBA00022989"/>
    </source>
</evidence>
<dbReference type="Proteomes" id="UP001320159">
    <property type="component" value="Unassembled WGS sequence"/>
</dbReference>
<feature type="transmembrane region" description="Helical" evidence="5">
    <location>
        <begin position="180"/>
        <end position="202"/>
    </location>
</feature>
<feature type="transmembrane region" description="Helical" evidence="5">
    <location>
        <begin position="31"/>
        <end position="53"/>
    </location>
</feature>
<feature type="transmembrane region" description="Helical" evidence="5">
    <location>
        <begin position="125"/>
        <end position="143"/>
    </location>
</feature>
<accession>A0AAP2R9U7</accession>
<evidence type="ECO:0000256" key="2">
    <source>
        <dbReference type="ARBA" id="ARBA00022692"/>
    </source>
</evidence>
<dbReference type="Pfam" id="PF01040">
    <property type="entry name" value="UbiA"/>
    <property type="match status" value="1"/>
</dbReference>